<evidence type="ECO:0000313" key="5">
    <source>
        <dbReference type="Proteomes" id="UP001431199"/>
    </source>
</evidence>
<gene>
    <name evidence="4" type="ORF">N5B56_12315</name>
</gene>
<feature type="coiled-coil region" evidence="2">
    <location>
        <begin position="35"/>
        <end position="78"/>
    </location>
</feature>
<dbReference type="NCBIfam" id="TIGR01076">
    <property type="entry name" value="sortase_fam"/>
    <property type="match status" value="1"/>
</dbReference>
<dbReference type="NCBIfam" id="NF033745">
    <property type="entry name" value="class_C_sortase"/>
    <property type="match status" value="1"/>
</dbReference>
<dbReference type="InterPro" id="IPR042002">
    <property type="entry name" value="Sortase_C"/>
</dbReference>
<evidence type="ECO:0000256" key="3">
    <source>
        <dbReference type="SAM" id="Phobius"/>
    </source>
</evidence>
<protein>
    <submittedName>
        <fullName evidence="4">Class C sortase</fullName>
    </submittedName>
</protein>
<dbReference type="EMBL" id="JAODBU010000013">
    <property type="protein sequence ID" value="MCT7399853.1"/>
    <property type="molecule type" value="Genomic_DNA"/>
</dbReference>
<comment type="caution">
    <text evidence="4">The sequence shown here is derived from an EMBL/GenBank/DDBJ whole genome shotgun (WGS) entry which is preliminary data.</text>
</comment>
<feature type="transmembrane region" description="Helical" evidence="3">
    <location>
        <begin position="240"/>
        <end position="265"/>
    </location>
</feature>
<proteinExistence type="predicted"/>
<dbReference type="InterPro" id="IPR005754">
    <property type="entry name" value="Sortase"/>
</dbReference>
<keyword evidence="1" id="KW-0378">Hydrolase</keyword>
<keyword evidence="5" id="KW-1185">Reference proteome</keyword>
<keyword evidence="2" id="KW-0175">Coiled coil</keyword>
<dbReference type="RefSeq" id="WP_260979089.1">
    <property type="nucleotide sequence ID" value="NZ_JAODBU010000013.1"/>
</dbReference>
<reference evidence="4" key="1">
    <citation type="submission" date="2022-09" db="EMBL/GenBank/DDBJ databases">
        <title>Eubacterium sp. LFL-14 isolated from human feces.</title>
        <authorList>
            <person name="Liu F."/>
        </authorList>
    </citation>
    <scope>NUCLEOTIDE SEQUENCE</scope>
    <source>
        <strain evidence="4">LFL-14</strain>
    </source>
</reference>
<keyword evidence="3" id="KW-0472">Membrane</keyword>
<evidence type="ECO:0000256" key="1">
    <source>
        <dbReference type="ARBA" id="ARBA00022801"/>
    </source>
</evidence>
<organism evidence="4 5">
    <name type="scientific">Eubacterium album</name>
    <dbReference type="NCBI Taxonomy" id="2978477"/>
    <lineage>
        <taxon>Bacteria</taxon>
        <taxon>Bacillati</taxon>
        <taxon>Bacillota</taxon>
        <taxon>Clostridia</taxon>
        <taxon>Eubacteriales</taxon>
        <taxon>Eubacteriaceae</taxon>
        <taxon>Eubacterium</taxon>
    </lineage>
</organism>
<keyword evidence="3" id="KW-0812">Transmembrane</keyword>
<feature type="transmembrane region" description="Helical" evidence="3">
    <location>
        <begin position="7"/>
        <end position="26"/>
    </location>
</feature>
<keyword evidence="3" id="KW-1133">Transmembrane helix</keyword>
<dbReference type="Gene3D" id="2.40.260.10">
    <property type="entry name" value="Sortase"/>
    <property type="match status" value="1"/>
</dbReference>
<dbReference type="Proteomes" id="UP001431199">
    <property type="component" value="Unassembled WGS sequence"/>
</dbReference>
<accession>A0ABT2M2V1</accession>
<dbReference type="InterPro" id="IPR023365">
    <property type="entry name" value="Sortase_dom-sf"/>
</dbReference>
<dbReference type="CDD" id="cd05827">
    <property type="entry name" value="Sortase_C"/>
    <property type="match status" value="1"/>
</dbReference>
<dbReference type="Pfam" id="PF04203">
    <property type="entry name" value="Sortase"/>
    <property type="match status" value="1"/>
</dbReference>
<dbReference type="SUPFAM" id="SSF63817">
    <property type="entry name" value="Sortase"/>
    <property type="match status" value="1"/>
</dbReference>
<evidence type="ECO:0000256" key="2">
    <source>
        <dbReference type="SAM" id="Coils"/>
    </source>
</evidence>
<evidence type="ECO:0000313" key="4">
    <source>
        <dbReference type="EMBL" id="MCT7399853.1"/>
    </source>
</evidence>
<sequence>MKRKTTTIVLVIIFLIGFSVLLYPVVSSYVNQMDATKATEQYDELMKKMENKKSESILNEANLYNENLTKDNLEYKNQEENKYADILNVDDSGSMGYISIPKIKVKIPIKHGTTDEVLSKYVGHLESSSLPVGGESTHAVLVAHRGLPNAKLFTDLDKMEIGDKFQITVLNKKLFYQVEEISVVKPEDISKLSIEKDKDYVTLVTCTPYAVNTHRLLVKGIRIDEDKAEKSDNEQKVNPWKVVIIALALVLIIMTLFVITFAVCVNKGKRVYEYERESNKKHNNLCV</sequence>
<name>A0ABT2M2V1_9FIRM</name>